<organism evidence="1">
    <name type="scientific">Rhizophora mucronata</name>
    <name type="common">Asiatic mangrove</name>
    <dbReference type="NCBI Taxonomy" id="61149"/>
    <lineage>
        <taxon>Eukaryota</taxon>
        <taxon>Viridiplantae</taxon>
        <taxon>Streptophyta</taxon>
        <taxon>Embryophyta</taxon>
        <taxon>Tracheophyta</taxon>
        <taxon>Spermatophyta</taxon>
        <taxon>Magnoliopsida</taxon>
        <taxon>eudicotyledons</taxon>
        <taxon>Gunneridae</taxon>
        <taxon>Pentapetalae</taxon>
        <taxon>rosids</taxon>
        <taxon>fabids</taxon>
        <taxon>Malpighiales</taxon>
        <taxon>Rhizophoraceae</taxon>
        <taxon>Rhizophora</taxon>
    </lineage>
</organism>
<protein>
    <submittedName>
        <fullName evidence="1">ABC transporter family protein</fullName>
    </submittedName>
</protein>
<evidence type="ECO:0000313" key="1">
    <source>
        <dbReference type="EMBL" id="MBX34685.1"/>
    </source>
</evidence>
<dbReference type="EMBL" id="GGEC01054201">
    <property type="protein sequence ID" value="MBX34685.1"/>
    <property type="molecule type" value="Transcribed_RNA"/>
</dbReference>
<proteinExistence type="predicted"/>
<dbReference type="AlphaFoldDB" id="A0A2P2MWT3"/>
<sequence>MGKRMRLFRRLEQQLNFLMLPNL</sequence>
<reference evidence="1" key="1">
    <citation type="submission" date="2018-02" db="EMBL/GenBank/DDBJ databases">
        <title>Rhizophora mucronata_Transcriptome.</title>
        <authorList>
            <person name="Meera S.P."/>
            <person name="Sreeshan A."/>
            <person name="Augustine A."/>
        </authorList>
    </citation>
    <scope>NUCLEOTIDE SEQUENCE</scope>
    <source>
        <tissue evidence="1">Leaf</tissue>
    </source>
</reference>
<name>A0A2P2MWT3_RHIMU</name>
<accession>A0A2P2MWT3</accession>